<feature type="binding site" evidence="9">
    <location>
        <position position="135"/>
    </location>
    <ligand>
        <name>ATP</name>
        <dbReference type="ChEBI" id="CHEBI:30616"/>
    </ligand>
</feature>
<dbReference type="PROSITE" id="PS00108">
    <property type="entry name" value="PROTEIN_KINASE_ST"/>
    <property type="match status" value="1"/>
</dbReference>
<evidence type="ECO:0000256" key="10">
    <source>
        <dbReference type="SAM" id="MobiDB-lite"/>
    </source>
</evidence>
<dbReference type="SUPFAM" id="SSF52058">
    <property type="entry name" value="L domain-like"/>
    <property type="match status" value="1"/>
</dbReference>
<dbReference type="InterPro" id="IPR017441">
    <property type="entry name" value="Protein_kinase_ATP_BS"/>
</dbReference>
<dbReference type="SMART" id="SM00220">
    <property type="entry name" value="S_TKc"/>
    <property type="match status" value="1"/>
</dbReference>
<dbReference type="Gene3D" id="3.80.10.10">
    <property type="entry name" value="Ribonuclease Inhibitor"/>
    <property type="match status" value="3"/>
</dbReference>
<dbReference type="Gene3D" id="3.30.200.20">
    <property type="entry name" value="Phosphorylase Kinase, domain 1"/>
    <property type="match status" value="1"/>
</dbReference>
<evidence type="ECO:0000256" key="5">
    <source>
        <dbReference type="ARBA" id="ARBA00022737"/>
    </source>
</evidence>
<reference evidence="13 14" key="1">
    <citation type="submission" date="2019-02" db="EMBL/GenBank/DDBJ databases">
        <title>Deep-cultivation of Planctomycetes and their phenomic and genomic characterization uncovers novel biology.</title>
        <authorList>
            <person name="Wiegand S."/>
            <person name="Jogler M."/>
            <person name="Boedeker C."/>
            <person name="Pinto D."/>
            <person name="Vollmers J."/>
            <person name="Rivas-Marin E."/>
            <person name="Kohn T."/>
            <person name="Peeters S.H."/>
            <person name="Heuer A."/>
            <person name="Rast P."/>
            <person name="Oberbeckmann S."/>
            <person name="Bunk B."/>
            <person name="Jeske O."/>
            <person name="Meyerdierks A."/>
            <person name="Storesund J.E."/>
            <person name="Kallscheuer N."/>
            <person name="Luecker S."/>
            <person name="Lage O.M."/>
            <person name="Pohl T."/>
            <person name="Merkel B.J."/>
            <person name="Hornburger P."/>
            <person name="Mueller R.-W."/>
            <person name="Bruemmer F."/>
            <person name="Labrenz M."/>
            <person name="Spormann A.M."/>
            <person name="Op den Camp H."/>
            <person name="Overmann J."/>
            <person name="Amann R."/>
            <person name="Jetten M.S.M."/>
            <person name="Mascher T."/>
            <person name="Medema M.H."/>
            <person name="Devos D.P."/>
            <person name="Kaster A.-K."/>
            <person name="Ovreas L."/>
            <person name="Rohde M."/>
            <person name="Galperin M.Y."/>
            <person name="Jogler C."/>
        </authorList>
    </citation>
    <scope>NUCLEOTIDE SEQUENCE [LARGE SCALE GENOMIC DNA]</scope>
    <source>
        <strain evidence="13 14">ETA_A1</strain>
    </source>
</reference>
<feature type="region of interest" description="Disordered" evidence="10">
    <location>
        <begin position="418"/>
        <end position="443"/>
    </location>
</feature>
<dbReference type="Pfam" id="PF00069">
    <property type="entry name" value="Pkinase"/>
    <property type="match status" value="1"/>
</dbReference>
<evidence type="ECO:0000256" key="1">
    <source>
        <dbReference type="ARBA" id="ARBA00012513"/>
    </source>
</evidence>
<keyword evidence="4 13" id="KW-0808">Transferase</keyword>
<dbReference type="InterPro" id="IPR001611">
    <property type="entry name" value="Leu-rich_rpt"/>
</dbReference>
<dbReference type="SUPFAM" id="SSF52047">
    <property type="entry name" value="RNI-like"/>
    <property type="match status" value="1"/>
</dbReference>
<keyword evidence="3" id="KW-0433">Leucine-rich repeat</keyword>
<evidence type="ECO:0000256" key="3">
    <source>
        <dbReference type="ARBA" id="ARBA00022614"/>
    </source>
</evidence>
<keyword evidence="2" id="KW-0723">Serine/threonine-protein kinase</keyword>
<proteinExistence type="predicted"/>
<feature type="transmembrane region" description="Helical" evidence="11">
    <location>
        <begin position="393"/>
        <end position="415"/>
    </location>
</feature>
<dbReference type="Pfam" id="PF13306">
    <property type="entry name" value="LRR_5"/>
    <property type="match status" value="1"/>
</dbReference>
<dbReference type="PANTHER" id="PTHR43289:SF6">
    <property type="entry name" value="SERINE_THREONINE-PROTEIN KINASE NEKL-3"/>
    <property type="match status" value="1"/>
</dbReference>
<evidence type="ECO:0000256" key="8">
    <source>
        <dbReference type="ARBA" id="ARBA00022840"/>
    </source>
</evidence>
<evidence type="ECO:0000256" key="7">
    <source>
        <dbReference type="ARBA" id="ARBA00022777"/>
    </source>
</evidence>
<accession>A0A517XWI7</accession>
<dbReference type="Proteomes" id="UP000319576">
    <property type="component" value="Chromosome"/>
</dbReference>
<evidence type="ECO:0000256" key="6">
    <source>
        <dbReference type="ARBA" id="ARBA00022741"/>
    </source>
</evidence>
<dbReference type="GO" id="GO:0004674">
    <property type="term" value="F:protein serine/threonine kinase activity"/>
    <property type="evidence" value="ECO:0007669"/>
    <property type="project" value="UniProtKB-KW"/>
</dbReference>
<evidence type="ECO:0000313" key="13">
    <source>
        <dbReference type="EMBL" id="QDU21858.1"/>
    </source>
</evidence>
<keyword evidence="6 9" id="KW-0547">Nucleotide-binding</keyword>
<dbReference type="InterPro" id="IPR026906">
    <property type="entry name" value="LRR_5"/>
</dbReference>
<keyword evidence="5" id="KW-0677">Repeat</keyword>
<evidence type="ECO:0000256" key="9">
    <source>
        <dbReference type="PROSITE-ProRule" id="PRU10141"/>
    </source>
</evidence>
<dbReference type="GO" id="GO:0005524">
    <property type="term" value="F:ATP binding"/>
    <property type="evidence" value="ECO:0007669"/>
    <property type="project" value="UniProtKB-UniRule"/>
</dbReference>
<dbReference type="SUPFAM" id="SSF56112">
    <property type="entry name" value="Protein kinase-like (PK-like)"/>
    <property type="match status" value="1"/>
</dbReference>
<evidence type="ECO:0000256" key="2">
    <source>
        <dbReference type="ARBA" id="ARBA00022527"/>
    </source>
</evidence>
<dbReference type="PANTHER" id="PTHR43289">
    <property type="entry name" value="MITOGEN-ACTIVATED PROTEIN KINASE KINASE KINASE 20-RELATED"/>
    <property type="match status" value="1"/>
</dbReference>
<keyword evidence="7 13" id="KW-0418">Kinase</keyword>
<gene>
    <name evidence="13" type="primary">prkC_17</name>
    <name evidence="13" type="ORF">ETAA1_38310</name>
</gene>
<sequence>MTEREIFLAVIDLPDTTARAAYVDRACGTDAVLRERVEALLRSHESAGSFLGTPVVAPPDLAHADTRAFTATPNTDEESAGVSADEPLSFLAPPGRADSRGRIGHHEVLEVLGQGGFGIVFRAFDVHLHRVVAVKVLAPRMAALSPARKRFLREARSSAQLQHENVVQVFEVGEQPLPYLVMEYVPGETLQQRLDRTGPLDVPEVLRIARQAAEGLAAAHAKDLIHRDVKPGNILLESGPRGRVKLTDFGLARAADDASISQSGIVAGTPMYMAPEQAKGEHIDFRADLFSLGSVLYVMCSGRPPFRASNTMGVLKRVAEDTPRPIREVIPEAPQWLCDIIAKLHAKNPADRFESAREVADLLAECEARLKANARTADFPRIAREKVKQTGRWRWAVAAGVLVCAAAAGISAYALTRPDWNTAGTPTPPAAGPGPSPERRDPDRDRKAAVYVLSIGGAVSVNGYELFGGFEQLPKTPFALTGVSLRDNAKVTDEGLAFFLGCRNLKSLDLAVTKVTDVGLGTFKECRDLTLLDLFSTSVGDTGAAHFKACKLTDLSLRSTRVTDAVGAFFGHSTELKLLGLGHTQVTEAGLAHFRNCTKLKHLDLDALPVGDAAVVPFAECKNLEVLHLGGTQVTDEGVAQFKQCKRLQYLLLRGTKVTAVGIDHLKAALPRCRIEWDGGVIDPAAPTFPDDEVRRVAALPAAEQVEEVRRELKKRNPNFDGTLNPTVENGAVTRLEFSTLEVADISPVRALTGLKELVCSGTDRMGKLTDVSPLKGMPLSFLDCNNNGQLADLSPLKGMPLKELRVQHTQVRELDPVAGSKLEHLNCSHTAVGDLAPLKGMPLVTLYLDDTKVTDLTPLRDMPLRLLNVRGVRLRADRDGAVIRSLGRLEGINGESPAEFLTQLNAGSIADE</sequence>
<dbReference type="FunFam" id="1.10.510.10:FF:000021">
    <property type="entry name" value="Serine/threonine protein kinase"/>
    <property type="match status" value="1"/>
</dbReference>
<dbReference type="EMBL" id="CP036273">
    <property type="protein sequence ID" value="QDU21858.1"/>
    <property type="molecule type" value="Genomic_DNA"/>
</dbReference>
<name>A0A517XWI7_9BACT</name>
<dbReference type="KEGG" id="uli:ETAA1_38310"/>
<dbReference type="Gene3D" id="1.10.510.10">
    <property type="entry name" value="Transferase(Phosphotransferase) domain 1"/>
    <property type="match status" value="1"/>
</dbReference>
<dbReference type="InterPro" id="IPR011009">
    <property type="entry name" value="Kinase-like_dom_sf"/>
</dbReference>
<dbReference type="PROSITE" id="PS00107">
    <property type="entry name" value="PROTEIN_KINASE_ATP"/>
    <property type="match status" value="1"/>
</dbReference>
<dbReference type="PROSITE" id="PS50011">
    <property type="entry name" value="PROTEIN_KINASE_DOM"/>
    <property type="match status" value="1"/>
</dbReference>
<dbReference type="EC" id="2.7.11.1" evidence="1"/>
<evidence type="ECO:0000259" key="12">
    <source>
        <dbReference type="PROSITE" id="PS50011"/>
    </source>
</evidence>
<dbReference type="InterPro" id="IPR008271">
    <property type="entry name" value="Ser/Thr_kinase_AS"/>
</dbReference>
<evidence type="ECO:0000256" key="4">
    <source>
        <dbReference type="ARBA" id="ARBA00022679"/>
    </source>
</evidence>
<protein>
    <recommendedName>
        <fullName evidence="1">non-specific serine/threonine protein kinase</fullName>
        <ecNumber evidence="1">2.7.11.1</ecNumber>
    </recommendedName>
</protein>
<organism evidence="13 14">
    <name type="scientific">Urbifossiella limnaea</name>
    <dbReference type="NCBI Taxonomy" id="2528023"/>
    <lineage>
        <taxon>Bacteria</taxon>
        <taxon>Pseudomonadati</taxon>
        <taxon>Planctomycetota</taxon>
        <taxon>Planctomycetia</taxon>
        <taxon>Gemmatales</taxon>
        <taxon>Gemmataceae</taxon>
        <taxon>Urbifossiella</taxon>
    </lineage>
</organism>
<evidence type="ECO:0000256" key="11">
    <source>
        <dbReference type="SAM" id="Phobius"/>
    </source>
</evidence>
<dbReference type="RefSeq" id="WP_145241132.1">
    <property type="nucleotide sequence ID" value="NZ_CP036273.1"/>
</dbReference>
<dbReference type="CDD" id="cd14014">
    <property type="entry name" value="STKc_PknB_like"/>
    <property type="match status" value="1"/>
</dbReference>
<dbReference type="InterPro" id="IPR000719">
    <property type="entry name" value="Prot_kinase_dom"/>
</dbReference>
<keyword evidence="14" id="KW-1185">Reference proteome</keyword>
<keyword evidence="11" id="KW-1133">Transmembrane helix</keyword>
<keyword evidence="11" id="KW-0472">Membrane</keyword>
<dbReference type="Pfam" id="PF13516">
    <property type="entry name" value="LRR_6"/>
    <property type="match status" value="1"/>
</dbReference>
<feature type="domain" description="Protein kinase" evidence="12">
    <location>
        <begin position="106"/>
        <end position="370"/>
    </location>
</feature>
<evidence type="ECO:0000313" key="14">
    <source>
        <dbReference type="Proteomes" id="UP000319576"/>
    </source>
</evidence>
<feature type="compositionally biased region" description="Pro residues" evidence="10">
    <location>
        <begin position="426"/>
        <end position="436"/>
    </location>
</feature>
<dbReference type="OrthoDB" id="221884at2"/>
<dbReference type="InterPro" id="IPR032675">
    <property type="entry name" value="LRR_dom_sf"/>
</dbReference>
<dbReference type="AlphaFoldDB" id="A0A517XWI7"/>
<keyword evidence="8 9" id="KW-0067">ATP-binding</keyword>
<keyword evidence="11" id="KW-0812">Transmembrane</keyword>